<protein>
    <recommendedName>
        <fullName evidence="4">Leucine-rich repeat domain-containing protein</fullName>
    </recommendedName>
</protein>
<proteinExistence type="predicted"/>
<dbReference type="Proteomes" id="UP000798808">
    <property type="component" value="Unassembled WGS sequence"/>
</dbReference>
<feature type="signal peptide" evidence="1">
    <location>
        <begin position="1"/>
        <end position="19"/>
    </location>
</feature>
<organism evidence="2 3">
    <name type="scientific">Fulvivirga kasyanovii</name>
    <dbReference type="NCBI Taxonomy" id="396812"/>
    <lineage>
        <taxon>Bacteria</taxon>
        <taxon>Pseudomonadati</taxon>
        <taxon>Bacteroidota</taxon>
        <taxon>Cytophagia</taxon>
        <taxon>Cytophagales</taxon>
        <taxon>Fulvivirgaceae</taxon>
        <taxon>Fulvivirga</taxon>
    </lineage>
</organism>
<evidence type="ECO:0000313" key="2">
    <source>
        <dbReference type="EMBL" id="MTI26757.1"/>
    </source>
</evidence>
<sequence>MYKFVSLIFINFYILSSSAGQSLDTLTIHLDSKDSLSYYHIINEQVSTSEVEAMIFVIDNNLSSWIIFPATSDRDAFEDNYPNYSLQSHLKELPYPLTNIPSLQGLDVSALGLKHLPKDIESLKELTALDISFNPIDIKNEIYTISKMQGLEELYIYGCEFTEGDILKLKSLTPSLKIFFSKKQYLEKFYSKTE</sequence>
<keyword evidence="1" id="KW-0732">Signal</keyword>
<keyword evidence="3" id="KW-1185">Reference proteome</keyword>
<accession>A0ABW9RSN6</accession>
<evidence type="ECO:0000256" key="1">
    <source>
        <dbReference type="SAM" id="SignalP"/>
    </source>
</evidence>
<feature type="chain" id="PRO_5045145578" description="Leucine-rich repeat domain-containing protein" evidence="1">
    <location>
        <begin position="20"/>
        <end position="194"/>
    </location>
</feature>
<reference evidence="2 3" key="1">
    <citation type="submission" date="2019-02" db="EMBL/GenBank/DDBJ databases">
        <authorList>
            <person name="Goldberg S.R."/>
            <person name="Haltli B.A."/>
            <person name="Correa H."/>
            <person name="Russell K.G."/>
        </authorList>
    </citation>
    <scope>NUCLEOTIDE SEQUENCE [LARGE SCALE GENOMIC DNA]</scope>
    <source>
        <strain evidence="2 3">JCM 16186</strain>
    </source>
</reference>
<comment type="caution">
    <text evidence="2">The sequence shown here is derived from an EMBL/GenBank/DDBJ whole genome shotgun (WGS) entry which is preliminary data.</text>
</comment>
<evidence type="ECO:0000313" key="3">
    <source>
        <dbReference type="Proteomes" id="UP000798808"/>
    </source>
</evidence>
<name>A0ABW9RSN6_9BACT</name>
<evidence type="ECO:0008006" key="4">
    <source>
        <dbReference type="Google" id="ProtNLM"/>
    </source>
</evidence>
<dbReference type="SUPFAM" id="SSF52058">
    <property type="entry name" value="L domain-like"/>
    <property type="match status" value="1"/>
</dbReference>
<dbReference type="InterPro" id="IPR032675">
    <property type="entry name" value="LRR_dom_sf"/>
</dbReference>
<dbReference type="Gene3D" id="3.80.10.10">
    <property type="entry name" value="Ribonuclease Inhibitor"/>
    <property type="match status" value="1"/>
</dbReference>
<dbReference type="RefSeq" id="WP_155173767.1">
    <property type="nucleotide sequence ID" value="NZ_BAAAFL010000068.1"/>
</dbReference>
<dbReference type="EMBL" id="SMLW01000597">
    <property type="protein sequence ID" value="MTI26757.1"/>
    <property type="molecule type" value="Genomic_DNA"/>
</dbReference>
<gene>
    <name evidence="2" type="ORF">E1163_17515</name>
</gene>